<reference evidence="2 3" key="1">
    <citation type="submission" date="2024-04" db="EMBL/GenBank/DDBJ databases">
        <title>Polymorphospora sp. isolated from Baiyangdian Lake in Xiong'an New Area.</title>
        <authorList>
            <person name="Zhang X."/>
            <person name="Liu J."/>
        </authorList>
    </citation>
    <scope>NUCLEOTIDE SEQUENCE [LARGE SCALE GENOMIC DNA]</scope>
    <source>
        <strain evidence="2 3">2-325</strain>
    </source>
</reference>
<feature type="region of interest" description="Disordered" evidence="1">
    <location>
        <begin position="23"/>
        <end position="54"/>
    </location>
</feature>
<evidence type="ECO:0008006" key="4">
    <source>
        <dbReference type="Google" id="ProtNLM"/>
    </source>
</evidence>
<proteinExistence type="predicted"/>
<dbReference type="RefSeq" id="WP_375737337.1">
    <property type="nucleotide sequence ID" value="NZ_JBCGDC010000302.1"/>
</dbReference>
<gene>
    <name evidence="2" type="ORF">AAFH96_36955</name>
</gene>
<feature type="non-terminal residue" evidence="2">
    <location>
        <position position="1"/>
    </location>
</feature>
<dbReference type="EMBL" id="JBCGDC010000302">
    <property type="protein sequence ID" value="MFB6398613.1"/>
    <property type="molecule type" value="Genomic_DNA"/>
</dbReference>
<accession>A0ABV5D6L7</accession>
<evidence type="ECO:0000313" key="2">
    <source>
        <dbReference type="EMBL" id="MFB6398613.1"/>
    </source>
</evidence>
<sequence length="425" mass="46050">LIEWAKALRIPPHLLWFTLPTNDSSDSQKAPSRSELHDPGRTAPAETRYPDHDRHQALRSRVLNYRWDGPAEPMPLTQDDVVNRRAVLYGLMGTAGAAGSSSLAARLEALRRGLDDRLSGDVVDSADVDEWERVIDQYAHDVGLLSAGRVLPQLATDLEDIQASLRGASGKQRADLAHVCSRLSALIAITLLNLDEAQMARRYWRTATRAADQTSDLRLRALIRGRRAVFSLYDQRSASTVLALADEAIEVAPGIACTGTVSAHAARSQALALLGDHRAALDALDETFKAFARLPEATVTDRSSQWGWSEQRLRHVESHVHSYAGRTHDAARAQNVALSLYPAQAYQGPAQIELHRAVSMIVAGDPSEGARHTVRTVSGLPAHVRDDALVRRTAALALDAIPAGAAKLPAVSQARDLLALPIGPS</sequence>
<dbReference type="Proteomes" id="UP001582793">
    <property type="component" value="Unassembled WGS sequence"/>
</dbReference>
<keyword evidence="3" id="KW-1185">Reference proteome</keyword>
<protein>
    <recommendedName>
        <fullName evidence="4">XRE family transcriptional regulator</fullName>
    </recommendedName>
</protein>
<name>A0ABV5D6L7_9ACTN</name>
<organism evidence="2 3">
    <name type="scientific">Polymorphospora lycopeni</name>
    <dbReference type="NCBI Taxonomy" id="3140240"/>
    <lineage>
        <taxon>Bacteria</taxon>
        <taxon>Bacillati</taxon>
        <taxon>Actinomycetota</taxon>
        <taxon>Actinomycetes</taxon>
        <taxon>Micromonosporales</taxon>
        <taxon>Micromonosporaceae</taxon>
        <taxon>Polymorphospora</taxon>
    </lineage>
</organism>
<comment type="caution">
    <text evidence="2">The sequence shown here is derived from an EMBL/GenBank/DDBJ whole genome shotgun (WGS) entry which is preliminary data.</text>
</comment>
<evidence type="ECO:0000256" key="1">
    <source>
        <dbReference type="SAM" id="MobiDB-lite"/>
    </source>
</evidence>
<evidence type="ECO:0000313" key="3">
    <source>
        <dbReference type="Proteomes" id="UP001582793"/>
    </source>
</evidence>